<evidence type="ECO:0000259" key="12">
    <source>
        <dbReference type="PROSITE" id="PS50011"/>
    </source>
</evidence>
<dbReference type="PANTHER" id="PTHR24356">
    <property type="entry name" value="SERINE/THREONINE-PROTEIN KINASE"/>
    <property type="match status" value="1"/>
</dbReference>
<keyword evidence="6 9" id="KW-0067">ATP-binding</keyword>
<keyword evidence="14" id="KW-1185">Reference proteome</keyword>
<protein>
    <recommendedName>
        <fullName evidence="1">non-specific serine/threonine protein kinase</fullName>
        <ecNumber evidence="1">2.7.11.1</ecNumber>
    </recommendedName>
</protein>
<gene>
    <name evidence="13" type="ORF">PCOR1329_LOCUS53863</name>
</gene>
<dbReference type="InterPro" id="IPR017441">
    <property type="entry name" value="Protein_kinase_ATP_BS"/>
</dbReference>
<comment type="catalytic activity">
    <reaction evidence="8">
        <text>L-seryl-[protein] + ATP = O-phospho-L-seryl-[protein] + ADP + H(+)</text>
        <dbReference type="Rhea" id="RHEA:17989"/>
        <dbReference type="Rhea" id="RHEA-COMP:9863"/>
        <dbReference type="Rhea" id="RHEA-COMP:11604"/>
        <dbReference type="ChEBI" id="CHEBI:15378"/>
        <dbReference type="ChEBI" id="CHEBI:29999"/>
        <dbReference type="ChEBI" id="CHEBI:30616"/>
        <dbReference type="ChEBI" id="CHEBI:83421"/>
        <dbReference type="ChEBI" id="CHEBI:456216"/>
        <dbReference type="EC" id="2.7.11.1"/>
    </reaction>
</comment>
<dbReference type="PROSITE" id="PS50011">
    <property type="entry name" value="PROTEIN_KINASE_DOM"/>
    <property type="match status" value="1"/>
</dbReference>
<evidence type="ECO:0000256" key="1">
    <source>
        <dbReference type="ARBA" id="ARBA00012513"/>
    </source>
</evidence>
<proteinExistence type="inferred from homology"/>
<feature type="region of interest" description="Disordered" evidence="11">
    <location>
        <begin position="263"/>
        <end position="293"/>
    </location>
</feature>
<dbReference type="Gene3D" id="1.10.510.10">
    <property type="entry name" value="Transferase(Phosphotransferase) domain 1"/>
    <property type="match status" value="1"/>
</dbReference>
<accession>A0ABN9V1Z1</accession>
<feature type="domain" description="Protein kinase" evidence="12">
    <location>
        <begin position="40"/>
        <end position="293"/>
    </location>
</feature>
<keyword evidence="2 10" id="KW-0723">Serine/threonine-protein kinase</keyword>
<evidence type="ECO:0000256" key="11">
    <source>
        <dbReference type="SAM" id="MobiDB-lite"/>
    </source>
</evidence>
<dbReference type="PROSITE" id="PS00107">
    <property type="entry name" value="PROTEIN_KINASE_ATP"/>
    <property type="match status" value="1"/>
</dbReference>
<dbReference type="EC" id="2.7.11.1" evidence="1"/>
<dbReference type="EMBL" id="CAUYUJ010016571">
    <property type="protein sequence ID" value="CAK0866758.1"/>
    <property type="molecule type" value="Genomic_DNA"/>
</dbReference>
<evidence type="ECO:0000256" key="5">
    <source>
        <dbReference type="ARBA" id="ARBA00022777"/>
    </source>
</evidence>
<dbReference type="InterPro" id="IPR000719">
    <property type="entry name" value="Prot_kinase_dom"/>
</dbReference>
<dbReference type="Pfam" id="PF00069">
    <property type="entry name" value="Pkinase"/>
    <property type="match status" value="1"/>
</dbReference>
<dbReference type="Proteomes" id="UP001189429">
    <property type="component" value="Unassembled WGS sequence"/>
</dbReference>
<keyword evidence="5" id="KW-0418">Kinase</keyword>
<keyword evidence="3" id="KW-0808">Transferase</keyword>
<evidence type="ECO:0000313" key="13">
    <source>
        <dbReference type="EMBL" id="CAK0866758.1"/>
    </source>
</evidence>
<evidence type="ECO:0000256" key="8">
    <source>
        <dbReference type="ARBA" id="ARBA00048679"/>
    </source>
</evidence>
<comment type="similarity">
    <text evidence="10">Belongs to the protein kinase superfamily.</text>
</comment>
<feature type="binding site" evidence="9">
    <location>
        <position position="69"/>
    </location>
    <ligand>
        <name>ATP</name>
        <dbReference type="ChEBI" id="CHEBI:30616"/>
    </ligand>
</feature>
<dbReference type="SMART" id="SM00220">
    <property type="entry name" value="S_TKc"/>
    <property type="match status" value="1"/>
</dbReference>
<feature type="region of interest" description="Disordered" evidence="11">
    <location>
        <begin position="77"/>
        <end position="97"/>
    </location>
</feature>
<evidence type="ECO:0000256" key="6">
    <source>
        <dbReference type="ARBA" id="ARBA00022840"/>
    </source>
</evidence>
<reference evidence="13" key="1">
    <citation type="submission" date="2023-10" db="EMBL/GenBank/DDBJ databases">
        <authorList>
            <person name="Chen Y."/>
            <person name="Shah S."/>
            <person name="Dougan E. K."/>
            <person name="Thang M."/>
            <person name="Chan C."/>
        </authorList>
    </citation>
    <scope>NUCLEOTIDE SEQUENCE [LARGE SCALE GENOMIC DNA]</scope>
</reference>
<evidence type="ECO:0000256" key="9">
    <source>
        <dbReference type="PROSITE-ProRule" id="PRU10141"/>
    </source>
</evidence>
<evidence type="ECO:0000256" key="2">
    <source>
        <dbReference type="ARBA" id="ARBA00022527"/>
    </source>
</evidence>
<dbReference type="PANTHER" id="PTHR24356:SF184">
    <property type="entry name" value="SERINE_THREONINE-PROTEIN KINASE TRICORNERED"/>
    <property type="match status" value="1"/>
</dbReference>
<dbReference type="InterPro" id="IPR050236">
    <property type="entry name" value="Ser_Thr_kinase_AGC"/>
</dbReference>
<dbReference type="InterPro" id="IPR008271">
    <property type="entry name" value="Ser/Thr_kinase_AS"/>
</dbReference>
<keyword evidence="4 9" id="KW-0547">Nucleotide-binding</keyword>
<name>A0ABN9V1Z1_9DINO</name>
<organism evidence="13 14">
    <name type="scientific">Prorocentrum cordatum</name>
    <dbReference type="NCBI Taxonomy" id="2364126"/>
    <lineage>
        <taxon>Eukaryota</taxon>
        <taxon>Sar</taxon>
        <taxon>Alveolata</taxon>
        <taxon>Dinophyceae</taxon>
        <taxon>Prorocentrales</taxon>
        <taxon>Prorocentraceae</taxon>
        <taxon>Prorocentrum</taxon>
    </lineage>
</organism>
<feature type="compositionally biased region" description="Low complexity" evidence="11">
    <location>
        <begin position="77"/>
        <end position="92"/>
    </location>
</feature>
<dbReference type="Gene3D" id="3.30.200.20">
    <property type="entry name" value="Phosphorylase Kinase, domain 1"/>
    <property type="match status" value="2"/>
</dbReference>
<dbReference type="PROSITE" id="PS00108">
    <property type="entry name" value="PROTEIN_KINASE_ST"/>
    <property type="match status" value="1"/>
</dbReference>
<comment type="catalytic activity">
    <reaction evidence="7">
        <text>L-threonyl-[protein] + ATP = O-phospho-L-threonyl-[protein] + ADP + H(+)</text>
        <dbReference type="Rhea" id="RHEA:46608"/>
        <dbReference type="Rhea" id="RHEA-COMP:11060"/>
        <dbReference type="Rhea" id="RHEA-COMP:11605"/>
        <dbReference type="ChEBI" id="CHEBI:15378"/>
        <dbReference type="ChEBI" id="CHEBI:30013"/>
        <dbReference type="ChEBI" id="CHEBI:30616"/>
        <dbReference type="ChEBI" id="CHEBI:61977"/>
        <dbReference type="ChEBI" id="CHEBI:456216"/>
        <dbReference type="EC" id="2.7.11.1"/>
    </reaction>
</comment>
<evidence type="ECO:0000256" key="3">
    <source>
        <dbReference type="ARBA" id="ARBA00022679"/>
    </source>
</evidence>
<evidence type="ECO:0000256" key="7">
    <source>
        <dbReference type="ARBA" id="ARBA00047899"/>
    </source>
</evidence>
<comment type="caution">
    <text evidence="13">The sequence shown here is derived from an EMBL/GenBank/DDBJ whole genome shotgun (WGS) entry which is preliminary data.</text>
</comment>
<sequence>MAGCCEAAILPSARLVKQTPRDDGHERGHLGLAGAVLADLATVKLIGRGAFGVVRLCQSERSGELFALKEVRLAAPEGAEAPPGGRHPGPGATRPVPPERARAEAEALSSAARHREGRWVVGLHMAFQDDAGSFYFVMDFVPGGDLVTHLQVLDTFNEEEARFYTAELVEAVDYIHTKLGYIHRDIKPDNIVLDAHGHVRVVDFGGCRSLGHGGGQCEPSLCAWGAPPYVAPEVHRRECYGVGFLVNRRDPLRDGLWRSPLRGPRALPSGDGQTRLPVEGAPLHPVLSGGRRG</sequence>
<evidence type="ECO:0000256" key="4">
    <source>
        <dbReference type="ARBA" id="ARBA00022741"/>
    </source>
</evidence>
<evidence type="ECO:0000313" key="14">
    <source>
        <dbReference type="Proteomes" id="UP001189429"/>
    </source>
</evidence>
<dbReference type="InterPro" id="IPR011009">
    <property type="entry name" value="Kinase-like_dom_sf"/>
</dbReference>
<dbReference type="SUPFAM" id="SSF56112">
    <property type="entry name" value="Protein kinase-like (PK-like)"/>
    <property type="match status" value="1"/>
</dbReference>
<evidence type="ECO:0000256" key="10">
    <source>
        <dbReference type="RuleBase" id="RU000304"/>
    </source>
</evidence>